<reference evidence="2 3" key="1">
    <citation type="submission" date="2023-02" db="EMBL/GenBank/DDBJ databases">
        <title>LHISI_Scaffold_Assembly.</title>
        <authorList>
            <person name="Stuart O.P."/>
            <person name="Cleave R."/>
            <person name="Magrath M.J.L."/>
            <person name="Mikheyev A.S."/>
        </authorList>
    </citation>
    <scope>NUCLEOTIDE SEQUENCE [LARGE SCALE GENOMIC DNA]</scope>
    <source>
        <strain evidence="2">Daus_M_001</strain>
        <tissue evidence="2">Leg muscle</tissue>
    </source>
</reference>
<feature type="region of interest" description="Disordered" evidence="1">
    <location>
        <begin position="405"/>
        <end position="429"/>
    </location>
</feature>
<evidence type="ECO:0000313" key="3">
    <source>
        <dbReference type="Proteomes" id="UP001159363"/>
    </source>
</evidence>
<protein>
    <submittedName>
        <fullName evidence="2">Uncharacterized protein</fullName>
    </submittedName>
</protein>
<name>A0ABQ9G8F1_9NEOP</name>
<sequence length="655" mass="71928">MLARHEEAPQSPPCARSAIVREEKLLNSVHDEGSPVSTTLACRRHYFRITLQGRWHLGVESPSLIGGGGSCVHGGDCTELVNAYSVVRRLNRGRGDVVARPFTSHQGESEVQAFTDRVRQNCVTRYLPVSNHQHLVKALANDSTANQAEETRGLETRLSDSRREPGSIPGGFVPGISHVGIMLRARSMLRALQISSPTHLPSLPRANQLRNRLVCSPPTEANRVQSPAGSLPNFRKRESCRTMPLMAVFLRDLPFPLPLNPSVPPFSPHFTLIGSQDRAIKGYPNLSTQPNRELRGIISIASPAAMRTQMDIKGPMYLRVQGPLSNYESARRVPKSEMPSLSGLFLAVRRVRSARALVPGITGFPRRLGTRETNTPRQPRVSPLVTIRARNIALRLPPCKVAEGCNSPPSHANPPESAPGLMNSPGPRDVVRDKTRERLLRLVDVTRAALHVTKSTRAAPSSSLHVPAASRYRFSWRGTSLAAIKNGAVFTRSPSRRIALQIKAFITSAQLSYYKLLLCEGRHKNRTSIKTLGLDNGYLPRVRFRVRILRGPSSEHGAALECVSAGKRRIPEETRRPAASSGAIPTCENPGAAPIGNRTRFVMVEGEGYESEHRVYIVVQSPFRAISSELGQQRGLSVTSRASECTTFSANWDTA</sequence>
<feature type="compositionally biased region" description="Basic and acidic residues" evidence="1">
    <location>
        <begin position="149"/>
        <end position="165"/>
    </location>
</feature>
<dbReference type="EMBL" id="JARBHB010000014">
    <property type="protein sequence ID" value="KAJ8868695.1"/>
    <property type="molecule type" value="Genomic_DNA"/>
</dbReference>
<keyword evidence="3" id="KW-1185">Reference proteome</keyword>
<comment type="caution">
    <text evidence="2">The sequence shown here is derived from an EMBL/GenBank/DDBJ whole genome shotgun (WGS) entry which is preliminary data.</text>
</comment>
<dbReference type="Proteomes" id="UP001159363">
    <property type="component" value="Chromosome 13"/>
</dbReference>
<organism evidence="2 3">
    <name type="scientific">Dryococelus australis</name>
    <dbReference type="NCBI Taxonomy" id="614101"/>
    <lineage>
        <taxon>Eukaryota</taxon>
        <taxon>Metazoa</taxon>
        <taxon>Ecdysozoa</taxon>
        <taxon>Arthropoda</taxon>
        <taxon>Hexapoda</taxon>
        <taxon>Insecta</taxon>
        <taxon>Pterygota</taxon>
        <taxon>Neoptera</taxon>
        <taxon>Polyneoptera</taxon>
        <taxon>Phasmatodea</taxon>
        <taxon>Verophasmatodea</taxon>
        <taxon>Anareolatae</taxon>
        <taxon>Phasmatidae</taxon>
        <taxon>Eurycanthinae</taxon>
        <taxon>Dryococelus</taxon>
    </lineage>
</organism>
<gene>
    <name evidence="2" type="ORF">PR048_030234</name>
</gene>
<accession>A0ABQ9G8F1</accession>
<evidence type="ECO:0000313" key="2">
    <source>
        <dbReference type="EMBL" id="KAJ8868695.1"/>
    </source>
</evidence>
<evidence type="ECO:0000256" key="1">
    <source>
        <dbReference type="SAM" id="MobiDB-lite"/>
    </source>
</evidence>
<proteinExistence type="predicted"/>
<feature type="region of interest" description="Disordered" evidence="1">
    <location>
        <begin position="142"/>
        <end position="170"/>
    </location>
</feature>